<organism evidence="1 2">
    <name type="scientific">Tetrapyrgos nigripes</name>
    <dbReference type="NCBI Taxonomy" id="182062"/>
    <lineage>
        <taxon>Eukaryota</taxon>
        <taxon>Fungi</taxon>
        <taxon>Dikarya</taxon>
        <taxon>Basidiomycota</taxon>
        <taxon>Agaricomycotina</taxon>
        <taxon>Agaricomycetes</taxon>
        <taxon>Agaricomycetidae</taxon>
        <taxon>Agaricales</taxon>
        <taxon>Marasmiineae</taxon>
        <taxon>Marasmiaceae</taxon>
        <taxon>Tetrapyrgos</taxon>
    </lineage>
</organism>
<name>A0A8H5FQV4_9AGAR</name>
<protein>
    <submittedName>
        <fullName evidence="1">Uncharacterized protein</fullName>
    </submittedName>
</protein>
<comment type="caution">
    <text evidence="1">The sequence shown here is derived from an EMBL/GenBank/DDBJ whole genome shotgun (WGS) entry which is preliminary data.</text>
</comment>
<accession>A0A8H5FQV4</accession>
<dbReference type="EMBL" id="JAACJM010000108">
    <property type="protein sequence ID" value="KAF5345776.1"/>
    <property type="molecule type" value="Genomic_DNA"/>
</dbReference>
<evidence type="ECO:0000313" key="2">
    <source>
        <dbReference type="Proteomes" id="UP000559256"/>
    </source>
</evidence>
<evidence type="ECO:0000313" key="1">
    <source>
        <dbReference type="EMBL" id="KAF5345776.1"/>
    </source>
</evidence>
<gene>
    <name evidence="1" type="ORF">D9758_011880</name>
</gene>
<proteinExistence type="predicted"/>
<dbReference type="Proteomes" id="UP000559256">
    <property type="component" value="Unassembled WGS sequence"/>
</dbReference>
<keyword evidence="2" id="KW-1185">Reference proteome</keyword>
<dbReference type="AlphaFoldDB" id="A0A8H5FQV4"/>
<reference evidence="1 2" key="1">
    <citation type="journal article" date="2020" name="ISME J.">
        <title>Uncovering the hidden diversity of litter-decomposition mechanisms in mushroom-forming fungi.</title>
        <authorList>
            <person name="Floudas D."/>
            <person name="Bentzer J."/>
            <person name="Ahren D."/>
            <person name="Johansson T."/>
            <person name="Persson P."/>
            <person name="Tunlid A."/>
        </authorList>
    </citation>
    <scope>NUCLEOTIDE SEQUENCE [LARGE SCALE GENOMIC DNA]</scope>
    <source>
        <strain evidence="1 2">CBS 291.85</strain>
    </source>
</reference>
<sequence>MQKPKLSSKMYTLKNLVNLFVLVQAIGMVLPVVNAGCTIDADAQKAQSDLNAATACARIGFSLAVLGRLASLSISWRMNGVDK</sequence>